<sequence>MANGQRKSISASSWGRNKKLDEIEEHFGEAEESAKTIEAGTLQKHKNKVAQYGAYSEMTMENPWNTASGTNPKRLEAAIGEYEAFGEKLREMKSCILAIDQAAMEPYEYPDSVYDTSDIDPADYETEEAYNEAVQSQIASQKSGYDNEKKEEFEGAKDALRESLTGRIKAFSDTSAKYASAMETYENNYKKYDRLLRETLCKLNNLLCPVAESASELTDGWHFSFNWLDSHSGTLAENAIDSINDVQAQMEKLKEATVAAERKIKNYQDNYLESAGQDEFSASMQASIEEIANQFNTEDLKEITEQIQAGINYMSSEGNPVGVLKAIESIKLSGVSLVKESYYKVMTVDKTERLLEQLTKAYRGSGTFNAYSAADPETSYLGREAAAFDTAYENQFAQSVLFNVCSDPGNLYNKYNTTSTCYLKKVGEKGMTTADGNHYNIPAFYFYLITVFSASADVDPSQPTEDSIKDFQEQAQDSTEEDNVNSTTFSYDMGLFTEVPSDGTSGEGAIGKKDDDGLFGFFNNAASTFQQIFQALGNLNPENAVDSLLVTEYVLNDFSSYMDWVAYTEGTDNFPEGSKDYPRQTYSNVEINAENNAMFGCEIEYILYGSKGQNETKFLWFTVKEGAGPEINVNQAKANIFALRLMFNMVYALTDSEIDYQTLPPAMSIQAATGGVFPYQVAQTVMKLCLALAESNYDLERIMDGKKVELVKSDETWKFSLGGMVDLAKDYVAEEVKNAGEEVISELNTSIQEALDYTTENATNIVRGLEDNMISVVDNVVNGSVDAVTQCFNTSLEMYYQEMLTKGTEYSRQELLARCEESVSTYLAESGMEGAAAELLQNDLMGQLRGMLADGGSIDLHFEALEEELRRIDLNKEALAQNYTDFMRQVSKSTEDAIGAVENQINATISLVAGEIVADLQGTVSEALESQVDNATEKISEAINSKLDAYFPSSSIGNQAKGVGKTSSSALSSAFNMGYEDYLRVFLIIKLLSDESDMAVTRIGDVIQINVNEGLNAYEVEHPKKGNFRMAEANTYLEINARIQVKPLLISQDWFEGWLGEKIEYLSYDYHTIAGY</sequence>
<feature type="region of interest" description="Disordered" evidence="2">
    <location>
        <begin position="460"/>
        <end position="484"/>
    </location>
</feature>
<dbReference type="Pfam" id="PF18960">
    <property type="entry name" value="DUF5702"/>
    <property type="match status" value="1"/>
</dbReference>
<reference evidence="3" key="1">
    <citation type="journal article" date="2021" name="PeerJ">
        <title>Extensive microbial diversity within the chicken gut microbiome revealed by metagenomics and culture.</title>
        <authorList>
            <person name="Gilroy R."/>
            <person name="Ravi A."/>
            <person name="Getino M."/>
            <person name="Pursley I."/>
            <person name="Horton D.L."/>
            <person name="Alikhan N.F."/>
            <person name="Baker D."/>
            <person name="Gharbi K."/>
            <person name="Hall N."/>
            <person name="Watson M."/>
            <person name="Adriaenssens E.M."/>
            <person name="Foster-Nyarko E."/>
            <person name="Jarju S."/>
            <person name="Secka A."/>
            <person name="Antonio M."/>
            <person name="Oren A."/>
            <person name="Chaudhuri R.R."/>
            <person name="La Ragione R."/>
            <person name="Hildebrand F."/>
            <person name="Pallen M.J."/>
        </authorList>
    </citation>
    <scope>NUCLEOTIDE SEQUENCE</scope>
    <source>
        <strain evidence="3">CHK195-6426</strain>
    </source>
</reference>
<evidence type="ECO:0000313" key="3">
    <source>
        <dbReference type="EMBL" id="HIW81415.1"/>
    </source>
</evidence>
<organism evidence="3 4">
    <name type="scientific">Candidatus Acetatifactor stercoripullorum</name>
    <dbReference type="NCBI Taxonomy" id="2838414"/>
    <lineage>
        <taxon>Bacteria</taxon>
        <taxon>Bacillati</taxon>
        <taxon>Bacillota</taxon>
        <taxon>Clostridia</taxon>
        <taxon>Lachnospirales</taxon>
        <taxon>Lachnospiraceae</taxon>
        <taxon>Acetatifactor</taxon>
    </lineage>
</organism>
<protein>
    <submittedName>
        <fullName evidence="3">Uncharacterized protein</fullName>
    </submittedName>
</protein>
<evidence type="ECO:0000256" key="2">
    <source>
        <dbReference type="SAM" id="MobiDB-lite"/>
    </source>
</evidence>
<dbReference type="EMBL" id="DXGH01000041">
    <property type="protein sequence ID" value="HIW81415.1"/>
    <property type="molecule type" value="Genomic_DNA"/>
</dbReference>
<dbReference type="AlphaFoldDB" id="A0A9D1R5L6"/>
<evidence type="ECO:0000256" key="1">
    <source>
        <dbReference type="SAM" id="Coils"/>
    </source>
</evidence>
<dbReference type="Proteomes" id="UP000824265">
    <property type="component" value="Unassembled WGS sequence"/>
</dbReference>
<proteinExistence type="predicted"/>
<accession>A0A9D1R5L6</accession>
<name>A0A9D1R5L6_9FIRM</name>
<comment type="caution">
    <text evidence="3">The sequence shown here is derived from an EMBL/GenBank/DDBJ whole genome shotgun (WGS) entry which is preliminary data.</text>
</comment>
<gene>
    <name evidence="3" type="ORF">H9742_07855</name>
</gene>
<feature type="coiled-coil region" evidence="1">
    <location>
        <begin position="236"/>
        <end position="270"/>
    </location>
</feature>
<reference evidence="3" key="2">
    <citation type="submission" date="2021-04" db="EMBL/GenBank/DDBJ databases">
        <authorList>
            <person name="Gilroy R."/>
        </authorList>
    </citation>
    <scope>NUCLEOTIDE SEQUENCE</scope>
    <source>
        <strain evidence="3">CHK195-6426</strain>
    </source>
</reference>
<evidence type="ECO:0000313" key="4">
    <source>
        <dbReference type="Proteomes" id="UP000824265"/>
    </source>
</evidence>
<keyword evidence="1" id="KW-0175">Coiled coil</keyword>
<dbReference type="InterPro" id="IPR043756">
    <property type="entry name" value="DUF5702"/>
</dbReference>